<keyword evidence="3" id="KW-0964">Secreted</keyword>
<evidence type="ECO:0000256" key="3">
    <source>
        <dbReference type="ARBA" id="ARBA00022525"/>
    </source>
</evidence>
<dbReference type="GO" id="GO:0016671">
    <property type="term" value="F:oxidoreductase activity, acting on a sulfur group of donors, disulfide as acceptor"/>
    <property type="evidence" value="ECO:0007669"/>
    <property type="project" value="InterPro"/>
</dbReference>
<evidence type="ECO:0000256" key="7">
    <source>
        <dbReference type="SAM" id="Phobius"/>
    </source>
</evidence>
<dbReference type="EMBL" id="JANBOH010000032">
    <property type="protein sequence ID" value="KAJ1647362.1"/>
    <property type="molecule type" value="Genomic_DNA"/>
</dbReference>
<dbReference type="InterPro" id="IPR036249">
    <property type="entry name" value="Thioredoxin-like_sf"/>
</dbReference>
<feature type="region of interest" description="Disordered" evidence="6">
    <location>
        <begin position="1"/>
        <end position="28"/>
    </location>
</feature>
<dbReference type="GO" id="GO:0005576">
    <property type="term" value="C:extracellular region"/>
    <property type="evidence" value="ECO:0007669"/>
    <property type="project" value="UniProtKB-SubCell"/>
</dbReference>
<comment type="caution">
    <text evidence="8">The sequence shown here is derived from an EMBL/GenBank/DDBJ whole genome shotgun (WGS) entry which is preliminary data.</text>
</comment>
<comment type="similarity">
    <text evidence="2">Belongs to the GILT family.</text>
</comment>
<dbReference type="Gene3D" id="3.40.30.10">
    <property type="entry name" value="Glutaredoxin"/>
    <property type="match status" value="1"/>
</dbReference>
<dbReference type="AlphaFoldDB" id="A0A9W8CLN0"/>
<accession>A0A9W8CLN0</accession>
<evidence type="ECO:0000256" key="4">
    <source>
        <dbReference type="ARBA" id="ARBA00022729"/>
    </source>
</evidence>
<evidence type="ECO:0000313" key="8">
    <source>
        <dbReference type="EMBL" id="KAJ1647362.1"/>
    </source>
</evidence>
<evidence type="ECO:0000256" key="6">
    <source>
        <dbReference type="SAM" id="MobiDB-lite"/>
    </source>
</evidence>
<comment type="subcellular location">
    <subcellularLocation>
        <location evidence="1">Secreted</location>
    </subcellularLocation>
</comment>
<evidence type="ECO:0000256" key="2">
    <source>
        <dbReference type="ARBA" id="ARBA00005679"/>
    </source>
</evidence>
<keyword evidence="7" id="KW-1133">Transmembrane helix</keyword>
<protein>
    <submittedName>
        <fullName evidence="8">Uncharacterized protein</fullName>
    </submittedName>
</protein>
<proteinExistence type="inferred from homology"/>
<keyword evidence="4" id="KW-0732">Signal</keyword>
<reference evidence="8" key="1">
    <citation type="submission" date="2022-07" db="EMBL/GenBank/DDBJ databases">
        <title>Phylogenomic reconstructions and comparative analyses of Kickxellomycotina fungi.</title>
        <authorList>
            <person name="Reynolds N.K."/>
            <person name="Stajich J.E."/>
            <person name="Barry K."/>
            <person name="Grigoriev I.V."/>
            <person name="Crous P."/>
            <person name="Smith M.E."/>
        </authorList>
    </citation>
    <scope>NUCLEOTIDE SEQUENCE</scope>
    <source>
        <strain evidence="8">NBRC 105413</strain>
    </source>
</reference>
<keyword evidence="9" id="KW-1185">Reference proteome</keyword>
<keyword evidence="7" id="KW-0472">Membrane</keyword>
<keyword evidence="7" id="KW-0812">Transmembrane</keyword>
<name>A0A9W8CLN0_9FUNG</name>
<organism evidence="8 9">
    <name type="scientific">Coemansia asiatica</name>
    <dbReference type="NCBI Taxonomy" id="1052880"/>
    <lineage>
        <taxon>Eukaryota</taxon>
        <taxon>Fungi</taxon>
        <taxon>Fungi incertae sedis</taxon>
        <taxon>Zoopagomycota</taxon>
        <taxon>Kickxellomycotina</taxon>
        <taxon>Kickxellomycetes</taxon>
        <taxon>Kickxellales</taxon>
        <taxon>Kickxellaceae</taxon>
        <taxon>Coemansia</taxon>
    </lineage>
</organism>
<feature type="compositionally biased region" description="Basic residues" evidence="6">
    <location>
        <begin position="19"/>
        <end position="28"/>
    </location>
</feature>
<gene>
    <name evidence="8" type="ORF">LPJ64_001274</name>
</gene>
<dbReference type="PANTHER" id="PTHR13234">
    <property type="entry name" value="GAMMA-INTERFERON INDUCIBLE LYSOSOMAL THIOL REDUCTASE GILT"/>
    <property type="match status" value="1"/>
</dbReference>
<evidence type="ECO:0000256" key="5">
    <source>
        <dbReference type="ARBA" id="ARBA00023180"/>
    </source>
</evidence>
<dbReference type="Proteomes" id="UP001145021">
    <property type="component" value="Unassembled WGS sequence"/>
</dbReference>
<dbReference type="SUPFAM" id="SSF52833">
    <property type="entry name" value="Thioredoxin-like"/>
    <property type="match status" value="1"/>
</dbReference>
<feature type="transmembrane region" description="Helical" evidence="7">
    <location>
        <begin position="34"/>
        <end position="59"/>
    </location>
</feature>
<evidence type="ECO:0000256" key="1">
    <source>
        <dbReference type="ARBA" id="ARBA00004613"/>
    </source>
</evidence>
<keyword evidence="5" id="KW-0325">Glycoprotein</keyword>
<evidence type="ECO:0000313" key="9">
    <source>
        <dbReference type="Proteomes" id="UP001145021"/>
    </source>
</evidence>
<sequence length="290" mass="31283">MNEHSELLPKPVCESAQTKGKRNTGHAKGGLKKLVTTAIAMAAMFGLAIWALAVDWPLFADYLKDNSQAAMATGAADRHSTNAADIADAAVNKGDKVVVDFFVMSRCPDAVKMEDVFSKVIPAVHSIMDIQLNFIAALEPNATLGAECKHGDDECRGNIDELCALNHRPDLPSFWRFLQCLNNHFDGIGRDPDLSLKCANSAGLDTAAFLACVSQSEGRALFKQSVENALFAGVKTSATVYINGKPRCVEDEGWRDCPGGYKPNDFIRDICAAYKGAAPRPSICGQYRPA</sequence>
<dbReference type="PANTHER" id="PTHR13234:SF8">
    <property type="entry name" value="GAMMA-INTERFERON-INDUCIBLE LYSOSOMAL THIOL REDUCTASE"/>
    <property type="match status" value="1"/>
</dbReference>
<dbReference type="Pfam" id="PF03227">
    <property type="entry name" value="GILT"/>
    <property type="match status" value="1"/>
</dbReference>
<dbReference type="InterPro" id="IPR004911">
    <property type="entry name" value="Interferon-induced_GILT"/>
</dbReference>